<reference evidence="1" key="1">
    <citation type="submission" date="2023-06" db="EMBL/GenBank/DDBJ databases">
        <title>Multi-omics analyses reveal the molecular pathogenesis toolkit of Lasiodiplodia hormozganensis, a cross-kingdom pathogen.</title>
        <authorList>
            <person name="Felix C."/>
            <person name="Meneses R."/>
            <person name="Goncalves M.F.M."/>
            <person name="Tilleman L."/>
            <person name="Duarte A.S."/>
            <person name="Jorrin-Novo J.V."/>
            <person name="Van De Peer Y."/>
            <person name="Deforce D."/>
            <person name="Van Nieuwerburgh F."/>
            <person name="Esteves A.C."/>
            <person name="Alves A."/>
        </authorList>
    </citation>
    <scope>NUCLEOTIDE SEQUENCE</scope>
    <source>
        <strain evidence="1">CBS 339.90</strain>
    </source>
</reference>
<name>A0AA39XQL6_9PEZI</name>
<comment type="caution">
    <text evidence="1">The sequence shown here is derived from an EMBL/GenBank/DDBJ whole genome shotgun (WGS) entry which is preliminary data.</text>
</comment>
<organism evidence="1 2">
    <name type="scientific">Lasiodiplodia hormozganensis</name>
    <dbReference type="NCBI Taxonomy" id="869390"/>
    <lineage>
        <taxon>Eukaryota</taxon>
        <taxon>Fungi</taxon>
        <taxon>Dikarya</taxon>
        <taxon>Ascomycota</taxon>
        <taxon>Pezizomycotina</taxon>
        <taxon>Dothideomycetes</taxon>
        <taxon>Dothideomycetes incertae sedis</taxon>
        <taxon>Botryosphaeriales</taxon>
        <taxon>Botryosphaeriaceae</taxon>
        <taxon>Lasiodiplodia</taxon>
    </lineage>
</organism>
<keyword evidence="2" id="KW-1185">Reference proteome</keyword>
<accession>A0AA39XQL6</accession>
<sequence length="173" mass="19821">MAATALRTRVRSVWQPSFRRTLYTKRAQFTRPNESGAPMTKEVSVWMGDPDEAYVIVPRDVGKAFVQAKHLSPAEGELRLKFDHHTRRFLCRSESRLQLEIPQQMPFKSTYASNTGISDAILFHTPWSPTHTIAIENTPDCKSLFIPWRRGIPLLLTPVQIGLQDERLKATVY</sequence>
<gene>
    <name evidence="1" type="ORF">DIS24_g10269</name>
</gene>
<evidence type="ECO:0000313" key="1">
    <source>
        <dbReference type="EMBL" id="KAK0637990.1"/>
    </source>
</evidence>
<dbReference type="EMBL" id="JAUJDW010000105">
    <property type="protein sequence ID" value="KAK0637990.1"/>
    <property type="molecule type" value="Genomic_DNA"/>
</dbReference>
<evidence type="ECO:0000313" key="2">
    <source>
        <dbReference type="Proteomes" id="UP001175001"/>
    </source>
</evidence>
<protein>
    <submittedName>
        <fullName evidence="1">Uncharacterized protein</fullName>
    </submittedName>
</protein>
<dbReference type="AlphaFoldDB" id="A0AA39XQL6"/>
<dbReference type="Proteomes" id="UP001175001">
    <property type="component" value="Unassembled WGS sequence"/>
</dbReference>
<proteinExistence type="predicted"/>